<dbReference type="InterPro" id="IPR012938">
    <property type="entry name" value="Glc/Sorbosone_DH"/>
</dbReference>
<sequence length="358" mass="35632">MAAVATLGALAVGCAVGPAANRGGSGDPSAEEEQRPGGGGDDEGPPPLSPDDPSEDEPEPGPTSAPATGSATAASDPVIDEVGDACCLAQVPDSEDLLIASGDTVFLHEAEGDGELTPLGDIPGDVLGLAVPRSATGSFVSVVVSYASASGLRVDSYTYFPAQEWAPWGPSSAPLLDDPIPLAGDGTRGGGALAFGPGGALFLGTGDAGDPALAEDEDSLAGKILELDPNGSDPPVVHSPGPYADVRGIAWDQDRMWVVDAADDGGARLFSVVPEGDPVDVRELPGEVPMGLAASEGSLWMPGGAEGTLWRIPLHGTRLVADPAAVLDLAAPGALLTDAGSTDLLALGDGGVLRLTVE</sequence>
<dbReference type="InterPro" id="IPR011042">
    <property type="entry name" value="6-blade_b-propeller_TolB-like"/>
</dbReference>
<name>A0A3A9WAX1_9ACTN</name>
<evidence type="ECO:0000313" key="4">
    <source>
        <dbReference type="EMBL" id="RKN23419.1"/>
    </source>
</evidence>
<evidence type="ECO:0000313" key="5">
    <source>
        <dbReference type="Proteomes" id="UP000268652"/>
    </source>
</evidence>
<dbReference type="OrthoDB" id="9770043at2"/>
<evidence type="ECO:0000313" key="6">
    <source>
        <dbReference type="Proteomes" id="UP000275024"/>
    </source>
</evidence>
<dbReference type="EMBL" id="RBDY01000007">
    <property type="protein sequence ID" value="RKN23419.1"/>
    <property type="molecule type" value="Genomic_DNA"/>
</dbReference>
<dbReference type="EMBL" id="RBDX01000007">
    <property type="protein sequence ID" value="RKN09782.1"/>
    <property type="molecule type" value="Genomic_DNA"/>
</dbReference>
<dbReference type="Pfam" id="PF07995">
    <property type="entry name" value="GSDH"/>
    <property type="match status" value="1"/>
</dbReference>
<accession>A0A3A9WAX1</accession>
<dbReference type="Proteomes" id="UP000268652">
    <property type="component" value="Unassembled WGS sequence"/>
</dbReference>
<gene>
    <name evidence="4" type="ORF">D7318_13070</name>
    <name evidence="3" type="ORF">D7319_12115</name>
</gene>
<reference evidence="5 6" key="1">
    <citation type="submission" date="2018-09" db="EMBL/GenBank/DDBJ databases">
        <title>Streptomyces sp. nov. DS1-2, an endophytic actinomycete isolated from roots of Dendrobium scabrilingue.</title>
        <authorList>
            <person name="Kuncharoen N."/>
            <person name="Kudo T."/>
            <person name="Ohkuma M."/>
            <person name="Yuki M."/>
            <person name="Tanasupawat S."/>
        </authorList>
    </citation>
    <scope>NUCLEOTIDE SEQUENCE [LARGE SCALE GENOMIC DNA]</scope>
    <source>
        <strain evidence="3 6">AZ1-7</strain>
        <strain evidence="4 5">DS1-2</strain>
    </source>
</reference>
<feature type="compositionally biased region" description="Low complexity" evidence="1">
    <location>
        <begin position="62"/>
        <end position="74"/>
    </location>
</feature>
<dbReference type="AlphaFoldDB" id="A0A3A9WAX1"/>
<dbReference type="Proteomes" id="UP000275024">
    <property type="component" value="Unassembled WGS sequence"/>
</dbReference>
<feature type="domain" description="Glucose/Sorbosone dehydrogenase" evidence="2">
    <location>
        <begin position="185"/>
        <end position="237"/>
    </location>
</feature>
<proteinExistence type="predicted"/>
<comment type="caution">
    <text evidence="3">The sequence shown here is derived from an EMBL/GenBank/DDBJ whole genome shotgun (WGS) entry which is preliminary data.</text>
</comment>
<protein>
    <recommendedName>
        <fullName evidence="2">Glucose/Sorbosone dehydrogenase domain-containing protein</fullName>
    </recommendedName>
</protein>
<organism evidence="3 6">
    <name type="scientific">Streptomyces radicis</name>
    <dbReference type="NCBI Taxonomy" id="1750517"/>
    <lineage>
        <taxon>Bacteria</taxon>
        <taxon>Bacillati</taxon>
        <taxon>Actinomycetota</taxon>
        <taxon>Actinomycetes</taxon>
        <taxon>Kitasatosporales</taxon>
        <taxon>Streptomycetaceae</taxon>
        <taxon>Streptomyces</taxon>
    </lineage>
</organism>
<evidence type="ECO:0000259" key="2">
    <source>
        <dbReference type="Pfam" id="PF07995"/>
    </source>
</evidence>
<dbReference type="RefSeq" id="WP_120697099.1">
    <property type="nucleotide sequence ID" value="NZ_RBDX01000007.1"/>
</dbReference>
<evidence type="ECO:0000256" key="1">
    <source>
        <dbReference type="SAM" id="MobiDB-lite"/>
    </source>
</evidence>
<dbReference type="SUPFAM" id="SSF63829">
    <property type="entry name" value="Calcium-dependent phosphotriesterase"/>
    <property type="match status" value="1"/>
</dbReference>
<feature type="region of interest" description="Disordered" evidence="1">
    <location>
        <begin position="16"/>
        <end position="74"/>
    </location>
</feature>
<evidence type="ECO:0000313" key="3">
    <source>
        <dbReference type="EMBL" id="RKN09782.1"/>
    </source>
</evidence>
<dbReference type="Gene3D" id="2.120.10.30">
    <property type="entry name" value="TolB, C-terminal domain"/>
    <property type="match status" value="1"/>
</dbReference>
<keyword evidence="5" id="KW-1185">Reference proteome</keyword>